<evidence type="ECO:0000256" key="1">
    <source>
        <dbReference type="ARBA" id="ARBA00001927"/>
    </source>
</evidence>
<keyword evidence="3 8" id="KW-0479">Metal-binding</keyword>
<dbReference type="InterPro" id="IPR017896">
    <property type="entry name" value="4Fe4S_Fe-S-bd"/>
</dbReference>
<evidence type="ECO:0000256" key="3">
    <source>
        <dbReference type="ARBA" id="ARBA00022723"/>
    </source>
</evidence>
<keyword evidence="2 8" id="KW-0813">Transport</keyword>
<gene>
    <name evidence="10" type="ORF">BA062_32170</name>
</gene>
<proteinExistence type="predicted"/>
<sequence>MKVRVDEDKCCGFAACLSVAPKVFDIDSDQIAVVLVDGELPEDLHACAREAAEACPTDAILIEE</sequence>
<keyword evidence="6 8" id="KW-0411">Iron-sulfur</keyword>
<dbReference type="Proteomes" id="UP000247892">
    <property type="component" value="Unassembled WGS sequence"/>
</dbReference>
<comment type="function">
    <text evidence="8">Ferredoxins are iron-sulfur proteins that transfer electrons in a wide variety of metabolic reactions.</text>
</comment>
<dbReference type="InterPro" id="IPR051269">
    <property type="entry name" value="Fe-S_cluster_ET"/>
</dbReference>
<keyword evidence="5 8" id="KW-0408">Iron</keyword>
<keyword evidence="7" id="KW-0003">3Fe-4S</keyword>
<keyword evidence="11" id="KW-1185">Reference proteome</keyword>
<evidence type="ECO:0000256" key="4">
    <source>
        <dbReference type="ARBA" id="ARBA00022982"/>
    </source>
</evidence>
<evidence type="ECO:0000313" key="11">
    <source>
        <dbReference type="Proteomes" id="UP000247892"/>
    </source>
</evidence>
<evidence type="ECO:0000259" key="9">
    <source>
        <dbReference type="PROSITE" id="PS51379"/>
    </source>
</evidence>
<keyword evidence="4 8" id="KW-0249">Electron transport</keyword>
<dbReference type="PANTHER" id="PTHR36923:SF3">
    <property type="entry name" value="FERREDOXIN"/>
    <property type="match status" value="1"/>
</dbReference>
<dbReference type="PRINTS" id="PR00352">
    <property type="entry name" value="3FE4SFRDOXIN"/>
</dbReference>
<dbReference type="SUPFAM" id="SSF54862">
    <property type="entry name" value="4Fe-4S ferredoxins"/>
    <property type="match status" value="1"/>
</dbReference>
<reference evidence="10 11" key="1">
    <citation type="submission" date="2016-07" db="EMBL/GenBank/DDBJ databases">
        <title>Draft genome sequence of Prauserella sp. YIM 121212, isolated from alkaline soil.</title>
        <authorList>
            <person name="Ruckert C."/>
            <person name="Albersmeier A."/>
            <person name="Jiang C.-L."/>
            <person name="Jiang Y."/>
            <person name="Kalinowski J."/>
            <person name="Schneider O."/>
            <person name="Winkler A."/>
            <person name="Zotchev S.B."/>
        </authorList>
    </citation>
    <scope>NUCLEOTIDE SEQUENCE [LARGE SCALE GENOMIC DNA]</scope>
    <source>
        <strain evidence="10 11">YIM 121212</strain>
    </source>
</reference>
<evidence type="ECO:0000313" key="10">
    <source>
        <dbReference type="EMBL" id="PXY21565.1"/>
    </source>
</evidence>
<dbReference type="PANTHER" id="PTHR36923">
    <property type="entry name" value="FERREDOXIN"/>
    <property type="match status" value="1"/>
</dbReference>
<evidence type="ECO:0000256" key="2">
    <source>
        <dbReference type="ARBA" id="ARBA00022448"/>
    </source>
</evidence>
<evidence type="ECO:0000256" key="6">
    <source>
        <dbReference type="ARBA" id="ARBA00023014"/>
    </source>
</evidence>
<dbReference type="EMBL" id="MASU01000015">
    <property type="protein sequence ID" value="PXY21565.1"/>
    <property type="molecule type" value="Genomic_DNA"/>
</dbReference>
<dbReference type="OrthoDB" id="14703at2"/>
<dbReference type="GO" id="GO:0005506">
    <property type="term" value="F:iron ion binding"/>
    <property type="evidence" value="ECO:0007669"/>
    <property type="project" value="UniProtKB-UniRule"/>
</dbReference>
<dbReference type="Gene3D" id="3.30.70.20">
    <property type="match status" value="1"/>
</dbReference>
<dbReference type="PROSITE" id="PS51379">
    <property type="entry name" value="4FE4S_FER_2"/>
    <property type="match status" value="1"/>
</dbReference>
<evidence type="ECO:0000256" key="7">
    <source>
        <dbReference type="ARBA" id="ARBA00023291"/>
    </source>
</evidence>
<dbReference type="Pfam" id="PF13459">
    <property type="entry name" value="Fer4_15"/>
    <property type="match status" value="1"/>
</dbReference>
<accession>A0A318LBY9</accession>
<dbReference type="GO" id="GO:0051538">
    <property type="term" value="F:3 iron, 4 sulfur cluster binding"/>
    <property type="evidence" value="ECO:0007669"/>
    <property type="project" value="UniProtKB-KW"/>
</dbReference>
<organism evidence="10 11">
    <name type="scientific">Prauserella flavalba</name>
    <dbReference type="NCBI Taxonomy" id="1477506"/>
    <lineage>
        <taxon>Bacteria</taxon>
        <taxon>Bacillati</taxon>
        <taxon>Actinomycetota</taxon>
        <taxon>Actinomycetes</taxon>
        <taxon>Pseudonocardiales</taxon>
        <taxon>Pseudonocardiaceae</taxon>
        <taxon>Prauserella</taxon>
    </lineage>
</organism>
<comment type="caution">
    <text evidence="10">The sequence shown here is derived from an EMBL/GenBank/DDBJ whole genome shotgun (WGS) entry which is preliminary data.</text>
</comment>
<protein>
    <recommendedName>
        <fullName evidence="8">Ferredoxin</fullName>
    </recommendedName>
</protein>
<evidence type="ECO:0000256" key="5">
    <source>
        <dbReference type="ARBA" id="ARBA00023004"/>
    </source>
</evidence>
<feature type="domain" description="4Fe-4S ferredoxin-type" evidence="9">
    <location>
        <begin position="1"/>
        <end position="29"/>
    </location>
</feature>
<dbReference type="InterPro" id="IPR001080">
    <property type="entry name" value="3Fe4S_ferredoxin"/>
</dbReference>
<name>A0A318LBY9_9PSEU</name>
<dbReference type="RefSeq" id="WP_110342995.1">
    <property type="nucleotide sequence ID" value="NZ_JBHVKT010000007.1"/>
</dbReference>
<comment type="cofactor">
    <cofactor evidence="1">
        <name>[3Fe-4S] cluster</name>
        <dbReference type="ChEBI" id="CHEBI:21137"/>
    </cofactor>
</comment>
<evidence type="ECO:0000256" key="8">
    <source>
        <dbReference type="RuleBase" id="RU368020"/>
    </source>
</evidence>
<dbReference type="AlphaFoldDB" id="A0A318LBY9"/>
<dbReference type="GO" id="GO:0009055">
    <property type="term" value="F:electron transfer activity"/>
    <property type="evidence" value="ECO:0007669"/>
    <property type="project" value="UniProtKB-UniRule"/>
</dbReference>